<dbReference type="Gene3D" id="1.10.10.60">
    <property type="entry name" value="Homeodomain-like"/>
    <property type="match status" value="1"/>
</dbReference>
<feature type="domain" description="HTH tetR-type" evidence="5">
    <location>
        <begin position="7"/>
        <end position="67"/>
    </location>
</feature>
<dbReference type="RefSeq" id="WP_188101069.1">
    <property type="nucleotide sequence ID" value="NZ_JAANIH010000020.1"/>
</dbReference>
<dbReference type="EMBL" id="JAATTO010000057">
    <property type="protein sequence ID" value="MBC9982907.1"/>
    <property type="molecule type" value="Genomic_DNA"/>
</dbReference>
<keyword evidence="1" id="KW-0805">Transcription regulation</keyword>
<dbReference type="InterPro" id="IPR009057">
    <property type="entry name" value="Homeodomain-like_sf"/>
</dbReference>
<dbReference type="PANTHER" id="PTHR47506">
    <property type="entry name" value="TRANSCRIPTIONAL REGULATORY PROTEIN"/>
    <property type="match status" value="1"/>
</dbReference>
<comment type="caution">
    <text evidence="6">The sequence shown here is derived from an EMBL/GenBank/DDBJ whole genome shotgun (WGS) entry which is preliminary data.</text>
</comment>
<organism evidence="6 7">
    <name type="scientific">Bradyrhizobium campsiandrae</name>
    <dbReference type="NCBI Taxonomy" id="1729892"/>
    <lineage>
        <taxon>Bacteria</taxon>
        <taxon>Pseudomonadati</taxon>
        <taxon>Pseudomonadota</taxon>
        <taxon>Alphaproteobacteria</taxon>
        <taxon>Hyphomicrobiales</taxon>
        <taxon>Nitrobacteraceae</taxon>
        <taxon>Bradyrhizobium</taxon>
    </lineage>
</organism>
<evidence type="ECO:0000259" key="5">
    <source>
        <dbReference type="PROSITE" id="PS50977"/>
    </source>
</evidence>
<dbReference type="InterPro" id="IPR036271">
    <property type="entry name" value="Tet_transcr_reg_TetR-rel_C_sf"/>
</dbReference>
<evidence type="ECO:0000256" key="4">
    <source>
        <dbReference type="PROSITE-ProRule" id="PRU00335"/>
    </source>
</evidence>
<dbReference type="InterPro" id="IPR011075">
    <property type="entry name" value="TetR_C"/>
</dbReference>
<proteinExistence type="predicted"/>
<evidence type="ECO:0000313" key="6">
    <source>
        <dbReference type="EMBL" id="MBC9982907.1"/>
    </source>
</evidence>
<keyword evidence="2 4" id="KW-0238">DNA-binding</keyword>
<feature type="DNA-binding region" description="H-T-H motif" evidence="4">
    <location>
        <begin position="30"/>
        <end position="49"/>
    </location>
</feature>
<dbReference type="PROSITE" id="PS50977">
    <property type="entry name" value="HTH_TETR_2"/>
    <property type="match status" value="1"/>
</dbReference>
<gene>
    <name evidence="6" type="ORF">HA482_32355</name>
</gene>
<keyword evidence="3" id="KW-0804">Transcription</keyword>
<dbReference type="Gene3D" id="1.10.357.10">
    <property type="entry name" value="Tetracycline Repressor, domain 2"/>
    <property type="match status" value="1"/>
</dbReference>
<evidence type="ECO:0000256" key="1">
    <source>
        <dbReference type="ARBA" id="ARBA00023015"/>
    </source>
</evidence>
<keyword evidence="7" id="KW-1185">Reference proteome</keyword>
<dbReference type="PRINTS" id="PR00455">
    <property type="entry name" value="HTHTETR"/>
</dbReference>
<name>A0ABR7UHE9_9BRAD</name>
<accession>A0ABR7UHE9</accession>
<evidence type="ECO:0000256" key="3">
    <source>
        <dbReference type="ARBA" id="ARBA00023163"/>
    </source>
</evidence>
<dbReference type="InterPro" id="IPR001647">
    <property type="entry name" value="HTH_TetR"/>
</dbReference>
<dbReference type="PANTHER" id="PTHR47506:SF1">
    <property type="entry name" value="HTH-TYPE TRANSCRIPTIONAL REGULATOR YJDC"/>
    <property type="match status" value="1"/>
</dbReference>
<protein>
    <submittedName>
        <fullName evidence="6">TetR/AcrR family transcriptional regulator</fullName>
    </submittedName>
</protein>
<dbReference type="SUPFAM" id="SSF46689">
    <property type="entry name" value="Homeodomain-like"/>
    <property type="match status" value="1"/>
</dbReference>
<dbReference type="Pfam" id="PF16925">
    <property type="entry name" value="TetR_C_13"/>
    <property type="match status" value="1"/>
</dbReference>
<evidence type="ECO:0000256" key="2">
    <source>
        <dbReference type="ARBA" id="ARBA00023125"/>
    </source>
</evidence>
<evidence type="ECO:0000313" key="7">
    <source>
        <dbReference type="Proteomes" id="UP000639516"/>
    </source>
</evidence>
<dbReference type="Proteomes" id="UP000639516">
    <property type="component" value="Unassembled WGS sequence"/>
</dbReference>
<dbReference type="SUPFAM" id="SSF48498">
    <property type="entry name" value="Tetracyclin repressor-like, C-terminal domain"/>
    <property type="match status" value="1"/>
</dbReference>
<reference evidence="6 7" key="1">
    <citation type="journal article" date="2020" name="Arch. Microbiol.">
        <title>Bradyrhizobium campsiandrae sp. nov., a nitrogen-fixing bacterial strain isolated from a native leguminous tree from the Amazon adapted to flooded conditions.</title>
        <authorList>
            <person name="Cabral Michel D."/>
            <person name="Martins da Costa E."/>
            <person name="Azarias Guimaraes A."/>
            <person name="Soares de Carvalho T."/>
            <person name="Santos de Castro Caputo P."/>
            <person name="Willems A."/>
            <person name="de Souza Moreira F.M."/>
        </authorList>
    </citation>
    <scope>NUCLEOTIDE SEQUENCE [LARGE SCALE GENOMIC DNA]</scope>
    <source>
        <strain evidence="7">INPA 384B</strain>
    </source>
</reference>
<dbReference type="Pfam" id="PF00440">
    <property type="entry name" value="TetR_N"/>
    <property type="match status" value="1"/>
</dbReference>
<sequence>MIGRPREFDPDVALDQALTLFWSKGYEATSMMDLVEVIGANKPSLYAVFGSKEELFLKVLERYQSRLGAFAAPSLTQSSARNGLEAFLRALATFQSGPATPAGCLLVQGALVGSEESRRIAKVLCEVRESGIGMIRSCLERARQQRELPPRTDVDALARYFGTVSQGISVQAASGVPTRALHDTIKIAMRAWPEP</sequence>